<dbReference type="RefSeq" id="WP_310865831.1">
    <property type="nucleotide sequence ID" value="NZ_JAVLSF010000055.1"/>
</dbReference>
<dbReference type="AlphaFoldDB" id="A0AAJ2GX63"/>
<accession>A0AAJ2GX63</accession>
<evidence type="ECO:0000313" key="2">
    <source>
        <dbReference type="Proteomes" id="UP001268610"/>
    </source>
</evidence>
<name>A0AAJ2GX63_9HYPH</name>
<gene>
    <name evidence="1" type="ORF">RJJ65_34265</name>
</gene>
<dbReference type="Proteomes" id="UP001268610">
    <property type="component" value="Unassembled WGS sequence"/>
</dbReference>
<reference evidence="1" key="1">
    <citation type="submission" date="2023-04" db="EMBL/GenBank/DDBJ databases">
        <title>Genomic characterization of faba bean (Vicia faba) microsymbionts in Mexican soils.</title>
        <authorList>
            <person name="Rivera Orduna F.N."/>
            <person name="Guevara-Luna J."/>
            <person name="Yan J."/>
            <person name="Arroyo-Herrera I."/>
            <person name="Li Y."/>
            <person name="Vasquez-Murrieta M.S."/>
            <person name="Wang E.T."/>
        </authorList>
    </citation>
    <scope>NUCLEOTIDE SEQUENCE</scope>
    <source>
        <strain evidence="1">CH26</strain>
    </source>
</reference>
<comment type="caution">
    <text evidence="1">The sequence shown here is derived from an EMBL/GenBank/DDBJ whole genome shotgun (WGS) entry which is preliminary data.</text>
</comment>
<proteinExistence type="predicted"/>
<dbReference type="EMBL" id="JAVLSF010000055">
    <property type="protein sequence ID" value="MDR9777607.1"/>
    <property type="molecule type" value="Genomic_DNA"/>
</dbReference>
<sequence length="130" mass="15869">MAYTWEFGKQFAVEFTLYPVEQQDKILDFIDIYQIFGLSDFTKFQGKIKYSWSGIDKLDPIYDFTYSNNLWHYHIGIPNYKKSKYNQYYTSDMILHFQWKNRSTHIRILDITWHYKASGEFWLPANNYLD</sequence>
<evidence type="ECO:0000313" key="1">
    <source>
        <dbReference type="EMBL" id="MDR9777607.1"/>
    </source>
</evidence>
<organism evidence="1 2">
    <name type="scientific">Rhizobium hidalgonense</name>
    <dbReference type="NCBI Taxonomy" id="1538159"/>
    <lineage>
        <taxon>Bacteria</taxon>
        <taxon>Pseudomonadati</taxon>
        <taxon>Pseudomonadota</taxon>
        <taxon>Alphaproteobacteria</taxon>
        <taxon>Hyphomicrobiales</taxon>
        <taxon>Rhizobiaceae</taxon>
        <taxon>Rhizobium/Agrobacterium group</taxon>
        <taxon>Rhizobium</taxon>
    </lineage>
</organism>
<protein>
    <submittedName>
        <fullName evidence="1">Uncharacterized protein</fullName>
    </submittedName>
</protein>